<reference evidence="1 2" key="1">
    <citation type="submission" date="2015-09" db="EMBL/GenBank/DDBJ databases">
        <title>Draft Genome Sequence of Pseudoalteromonas lipolytica UCD-48B.</title>
        <authorList>
            <person name="Krusor M."/>
            <person name="Coil D.A."/>
            <person name="Lang J.M."/>
            <person name="Eisen J.A."/>
            <person name="Alexiev A."/>
        </authorList>
    </citation>
    <scope>NUCLEOTIDE SEQUENCE [LARGE SCALE GENOMIC DNA]</scope>
    <source>
        <strain evidence="1 2">UCD-48B</strain>
    </source>
</reference>
<dbReference type="EMBL" id="LJTC01000010">
    <property type="protein sequence ID" value="KPM82647.1"/>
    <property type="molecule type" value="Genomic_DNA"/>
</dbReference>
<sequence>MAKFYNFDFYQTATLNSVHNAVAQTTGDIFQQFKAKLEADEYVIKEIGSYIYELRLLEETDFGYRGVIGKHRTSDLPHAATVGGEERELELEQNENLLEKTFFHYYHENSLLIVQRNHLCIHFSNFARFLSVGSYVSTLAPVIATEDIRWLTDNNVQIRTADFQVAKPTNPDIFEDVEHDFTNGIIKSLQTSGTAVLNITMRGNGRTDVKEERYLAGTVKGALRELQTKFDVKRCKLLLENQETLVTHPVDLVADRLFYSELLHVNGRYPSNVAMWEALENAKDTKEDDLIAYFGTIENRLE</sequence>
<name>A0A0P7DU53_9GAMM</name>
<dbReference type="Pfam" id="PF20505">
    <property type="entry name" value="DUF6731"/>
    <property type="match status" value="1"/>
</dbReference>
<comment type="caution">
    <text evidence="1">The sequence shown here is derived from an EMBL/GenBank/DDBJ whole genome shotgun (WGS) entry which is preliminary data.</text>
</comment>
<proteinExistence type="predicted"/>
<organism evidence="1 2">
    <name type="scientific">Pseudoalteromonas lipolytica</name>
    <dbReference type="NCBI Taxonomy" id="570156"/>
    <lineage>
        <taxon>Bacteria</taxon>
        <taxon>Pseudomonadati</taxon>
        <taxon>Pseudomonadota</taxon>
        <taxon>Gammaproteobacteria</taxon>
        <taxon>Alteromonadales</taxon>
        <taxon>Pseudoalteromonadaceae</taxon>
        <taxon>Pseudoalteromonas</taxon>
    </lineage>
</organism>
<dbReference type="PATRIC" id="fig|570156.3.peg.4118"/>
<dbReference type="RefSeq" id="WP_054553851.1">
    <property type="nucleotide sequence ID" value="NZ_LJTC01000010.1"/>
</dbReference>
<evidence type="ECO:0000313" key="1">
    <source>
        <dbReference type="EMBL" id="KPM82647.1"/>
    </source>
</evidence>
<gene>
    <name evidence="1" type="ORF">AOG27_15160</name>
</gene>
<protein>
    <submittedName>
        <fullName evidence="1">Uncharacterized protein</fullName>
    </submittedName>
</protein>
<dbReference type="InterPro" id="IPR046618">
    <property type="entry name" value="DUF6731"/>
</dbReference>
<dbReference type="AlphaFoldDB" id="A0A0P7DU53"/>
<accession>A0A0P7DU53</accession>
<dbReference type="OrthoDB" id="9076938at2"/>
<evidence type="ECO:0000313" key="2">
    <source>
        <dbReference type="Proteomes" id="UP000050378"/>
    </source>
</evidence>
<dbReference type="Proteomes" id="UP000050378">
    <property type="component" value="Unassembled WGS sequence"/>
</dbReference>